<feature type="domain" description="Glycosyl hydrolase 109 C-terminal" evidence="9">
    <location>
        <begin position="253"/>
        <end position="417"/>
    </location>
</feature>
<keyword evidence="4 10" id="KW-0378">Hydrolase</keyword>
<organism evidence="10 11">
    <name type="scientific">Streptomyces rubrolavendulae</name>
    <dbReference type="NCBI Taxonomy" id="285473"/>
    <lineage>
        <taxon>Bacteria</taxon>
        <taxon>Bacillati</taxon>
        <taxon>Actinomycetota</taxon>
        <taxon>Actinomycetes</taxon>
        <taxon>Kitasatosporales</taxon>
        <taxon>Streptomycetaceae</taxon>
        <taxon>Streptomyces</taxon>
    </lineage>
</organism>
<dbReference type="GO" id="GO:0000166">
    <property type="term" value="F:nucleotide binding"/>
    <property type="evidence" value="ECO:0007669"/>
    <property type="project" value="InterPro"/>
</dbReference>
<comment type="cofactor">
    <cofactor evidence="1">
        <name>NAD(+)</name>
        <dbReference type="ChEBI" id="CHEBI:57540"/>
    </cofactor>
</comment>
<dbReference type="InterPro" id="IPR050463">
    <property type="entry name" value="Gfo/Idh/MocA_oxidrdct_glycsds"/>
</dbReference>
<dbReference type="PATRIC" id="fig|285473.5.peg.532"/>
<dbReference type="Gene3D" id="3.40.50.720">
    <property type="entry name" value="NAD(P)-binding Rossmann-like Domain"/>
    <property type="match status" value="1"/>
</dbReference>
<sequence length="515" mass="55273">MSDDAVPGEQAPSTPSTPSAPSAPSAPSDLSARSAPSAPPASSALSAPSRRAVLRTGAGVAGAGLGIGALGAAPAALAAPAGSGGAVPAAPEAAPPPRQGSTMAGVPFERRPTVRVGVVGLGNRGDAMLDLFLAVPGVRVAAVCDPVREKAARAVAKVTAAGQPSPAVYASGEHDYERLCERGDLDLVYVATPWELHFPMARAALLNGKHVGVECPVAMTLGELWALVDLSERTRRHCMQLENCCYGRNETRVLRMAHAGRFGELLHAAGAYNHDLREPMFSPTYYEGPWRRLWHTRLRGDLYPNHGFGPVANYLDVNRGDRVVALSSFGTPALGLAEYRAAHMPPGHPSWKESYVGSDRTVSMLRTAKGRVIRLEHDVSTPHPYSRINSLGGTKGVFEDYPARIYVEPDHRDHRWGDFAAYAEEFDHWLWKEHADPPGGHGGMDYLMVYRLTQCMRLGLVPDFDVYDAATWTAPVPLSHASVRAQGAPMAFPDFTRGEWRRPRAGVDSPRPAEG</sequence>
<name>A0A1D8FWY9_9ACTN</name>
<gene>
    <name evidence="10" type="ORF">A4G23_00491</name>
</gene>
<evidence type="ECO:0000256" key="5">
    <source>
        <dbReference type="ARBA" id="ARBA00023027"/>
    </source>
</evidence>
<evidence type="ECO:0000313" key="10">
    <source>
        <dbReference type="EMBL" id="AOT57701.1"/>
    </source>
</evidence>
<dbReference type="AlphaFoldDB" id="A0A1D8FWY9"/>
<keyword evidence="5" id="KW-0520">NAD</keyword>
<evidence type="ECO:0000313" key="11">
    <source>
        <dbReference type="Proteomes" id="UP000095349"/>
    </source>
</evidence>
<dbReference type="Gene3D" id="3.30.360.10">
    <property type="entry name" value="Dihydrodipicolinate Reductase, domain 2"/>
    <property type="match status" value="1"/>
</dbReference>
<feature type="domain" description="Gfo/Idh/MocA-like oxidoreductase N-terminal" evidence="8">
    <location>
        <begin position="114"/>
        <end position="238"/>
    </location>
</feature>
<evidence type="ECO:0000256" key="1">
    <source>
        <dbReference type="ARBA" id="ARBA00001911"/>
    </source>
</evidence>
<dbReference type="InterPro" id="IPR049303">
    <property type="entry name" value="Glyco_hydro_109_C"/>
</dbReference>
<comment type="similarity">
    <text evidence="2">Belongs to the Gfo/Idh/MocA family. Glycosyl hydrolase 109 subfamily.</text>
</comment>
<keyword evidence="6 10" id="KW-0326">Glycosidase</keyword>
<protein>
    <recommendedName>
        <fullName evidence="3">Glycosyl hydrolase family 109 protein</fullName>
    </recommendedName>
</protein>
<feature type="region of interest" description="Disordered" evidence="7">
    <location>
        <begin position="1"/>
        <end position="50"/>
    </location>
</feature>
<dbReference type="Pfam" id="PF01408">
    <property type="entry name" value="GFO_IDH_MocA"/>
    <property type="match status" value="1"/>
</dbReference>
<dbReference type="EMBL" id="CP017316">
    <property type="protein sequence ID" value="AOT57701.1"/>
    <property type="molecule type" value="Genomic_DNA"/>
</dbReference>
<feature type="compositionally biased region" description="Low complexity" evidence="7">
    <location>
        <begin position="80"/>
        <end position="92"/>
    </location>
</feature>
<dbReference type="PROSITE" id="PS51318">
    <property type="entry name" value="TAT"/>
    <property type="match status" value="1"/>
</dbReference>
<evidence type="ECO:0000256" key="4">
    <source>
        <dbReference type="ARBA" id="ARBA00022801"/>
    </source>
</evidence>
<dbReference type="SUPFAM" id="SSF51735">
    <property type="entry name" value="NAD(P)-binding Rossmann-fold domains"/>
    <property type="match status" value="1"/>
</dbReference>
<evidence type="ECO:0000256" key="6">
    <source>
        <dbReference type="ARBA" id="ARBA00023295"/>
    </source>
</evidence>
<evidence type="ECO:0000259" key="9">
    <source>
        <dbReference type="Pfam" id="PF21252"/>
    </source>
</evidence>
<dbReference type="KEGG" id="srn:A4G23_00491"/>
<evidence type="ECO:0000259" key="8">
    <source>
        <dbReference type="Pfam" id="PF01408"/>
    </source>
</evidence>
<proteinExistence type="inferred from homology"/>
<dbReference type="Pfam" id="PF21252">
    <property type="entry name" value="Glyco_hydro_109_C"/>
    <property type="match status" value="1"/>
</dbReference>
<dbReference type="InterPro" id="IPR036291">
    <property type="entry name" value="NAD(P)-bd_dom_sf"/>
</dbReference>
<feature type="compositionally biased region" description="Low complexity" evidence="7">
    <location>
        <begin position="11"/>
        <end position="50"/>
    </location>
</feature>
<evidence type="ECO:0000256" key="2">
    <source>
        <dbReference type="ARBA" id="ARBA00009329"/>
    </source>
</evidence>
<accession>A0A1D8FWY9</accession>
<dbReference type="RefSeq" id="WP_079139993.1">
    <property type="nucleotide sequence ID" value="NZ_CP017316.1"/>
</dbReference>
<evidence type="ECO:0000256" key="3">
    <source>
        <dbReference type="ARBA" id="ARBA00016631"/>
    </source>
</evidence>
<dbReference type="STRING" id="285473.A4G23_00491"/>
<keyword evidence="11" id="KW-1185">Reference proteome</keyword>
<evidence type="ECO:0000256" key="7">
    <source>
        <dbReference type="SAM" id="MobiDB-lite"/>
    </source>
</evidence>
<reference evidence="10 11" key="1">
    <citation type="submission" date="2016-09" db="EMBL/GenBank/DDBJ databases">
        <title>Streptomyces rubrolavendulae MJM4426 Genome sequencing and assembly.</title>
        <authorList>
            <person name="Kim J.-G."/>
        </authorList>
    </citation>
    <scope>NUCLEOTIDE SEQUENCE [LARGE SCALE GENOMIC DNA]</scope>
    <source>
        <strain evidence="10 11">MJM4426</strain>
    </source>
</reference>
<dbReference type="InterPro" id="IPR006311">
    <property type="entry name" value="TAT_signal"/>
</dbReference>
<dbReference type="Proteomes" id="UP000095349">
    <property type="component" value="Chromosome"/>
</dbReference>
<dbReference type="InterPro" id="IPR000683">
    <property type="entry name" value="Gfo/Idh/MocA-like_OxRdtase_N"/>
</dbReference>
<dbReference type="GO" id="GO:0016798">
    <property type="term" value="F:hydrolase activity, acting on glycosyl bonds"/>
    <property type="evidence" value="ECO:0007669"/>
    <property type="project" value="UniProtKB-KW"/>
</dbReference>
<dbReference type="PANTHER" id="PTHR43818:SF1">
    <property type="entry name" value="GLYCOSYL HYDROLASE FAMILY 109 PROTEIN"/>
    <property type="match status" value="1"/>
</dbReference>
<dbReference type="OrthoDB" id="9771072at2"/>
<dbReference type="PANTHER" id="PTHR43818">
    <property type="entry name" value="BCDNA.GH03377"/>
    <property type="match status" value="1"/>
</dbReference>
<feature type="region of interest" description="Disordered" evidence="7">
    <location>
        <begin position="80"/>
        <end position="105"/>
    </location>
</feature>